<dbReference type="Gene3D" id="3.40.630.30">
    <property type="match status" value="1"/>
</dbReference>
<evidence type="ECO:0000259" key="1">
    <source>
        <dbReference type="PROSITE" id="PS51186"/>
    </source>
</evidence>
<dbReference type="InterPro" id="IPR051908">
    <property type="entry name" value="Ribosomal_N-acetyltransferase"/>
</dbReference>
<comment type="caution">
    <text evidence="2">The sequence shown here is derived from an EMBL/GenBank/DDBJ whole genome shotgun (WGS) entry which is preliminary data.</text>
</comment>
<dbReference type="InterPro" id="IPR016181">
    <property type="entry name" value="Acyl_CoA_acyltransferase"/>
</dbReference>
<dbReference type="SUPFAM" id="SSF55729">
    <property type="entry name" value="Acyl-CoA N-acyltransferases (Nat)"/>
    <property type="match status" value="1"/>
</dbReference>
<dbReference type="PANTHER" id="PTHR43441:SF11">
    <property type="entry name" value="RIBOSOMAL-PROTEIN-SERINE ACETYLTRANSFERASE"/>
    <property type="match status" value="1"/>
</dbReference>
<accession>A0A921F8D2</accession>
<feature type="domain" description="N-acetyltransferase" evidence="1">
    <location>
        <begin position="26"/>
        <end position="180"/>
    </location>
</feature>
<dbReference type="PANTHER" id="PTHR43441">
    <property type="entry name" value="RIBOSOMAL-PROTEIN-SERINE ACETYLTRANSFERASE"/>
    <property type="match status" value="1"/>
</dbReference>
<organism evidence="2 3">
    <name type="scientific">Ligilactobacillus acidipiscis</name>
    <dbReference type="NCBI Taxonomy" id="89059"/>
    <lineage>
        <taxon>Bacteria</taxon>
        <taxon>Bacillati</taxon>
        <taxon>Bacillota</taxon>
        <taxon>Bacilli</taxon>
        <taxon>Lactobacillales</taxon>
        <taxon>Lactobacillaceae</taxon>
        <taxon>Ligilactobacillus</taxon>
    </lineage>
</organism>
<dbReference type="GO" id="GO:0008999">
    <property type="term" value="F:protein-N-terminal-alanine acetyltransferase activity"/>
    <property type="evidence" value="ECO:0007669"/>
    <property type="project" value="TreeGrafter"/>
</dbReference>
<dbReference type="Pfam" id="PF13302">
    <property type="entry name" value="Acetyltransf_3"/>
    <property type="match status" value="1"/>
</dbReference>
<dbReference type="Proteomes" id="UP000707535">
    <property type="component" value="Unassembled WGS sequence"/>
</dbReference>
<evidence type="ECO:0000313" key="2">
    <source>
        <dbReference type="EMBL" id="HJE96866.1"/>
    </source>
</evidence>
<gene>
    <name evidence="2" type="ORF">K8V00_04525</name>
</gene>
<reference evidence="2" key="2">
    <citation type="submission" date="2021-09" db="EMBL/GenBank/DDBJ databases">
        <authorList>
            <person name="Gilroy R."/>
        </authorList>
    </citation>
    <scope>NUCLEOTIDE SEQUENCE</scope>
    <source>
        <strain evidence="2">CHK174-6876</strain>
    </source>
</reference>
<dbReference type="PROSITE" id="PS51186">
    <property type="entry name" value="GNAT"/>
    <property type="match status" value="1"/>
</dbReference>
<name>A0A921F8D2_9LACO</name>
<sequence>MIITFSYKIDQDISLVLPRPKVDAEPLFKLVNESRKELEPWLPWVKKIKSVEDEQKTLNKIIEHFGTGYSLNTIILFQNQPAGSISFNNFQDNDQSTEIGYWLGTKFVGKGIVHRAISGMCNLGFNDYEVHKIVLCAAVENQKSNHTAQKAGFHLDGVLRADELLQDGFHDENIYSLLKDEWETAE</sequence>
<evidence type="ECO:0000313" key="3">
    <source>
        <dbReference type="Proteomes" id="UP000707535"/>
    </source>
</evidence>
<dbReference type="GO" id="GO:0005737">
    <property type="term" value="C:cytoplasm"/>
    <property type="evidence" value="ECO:0007669"/>
    <property type="project" value="TreeGrafter"/>
</dbReference>
<protein>
    <submittedName>
        <fullName evidence="2">GNAT family N-acetyltransferase</fullName>
    </submittedName>
</protein>
<dbReference type="InterPro" id="IPR000182">
    <property type="entry name" value="GNAT_dom"/>
</dbReference>
<dbReference type="EMBL" id="DYXG01000037">
    <property type="protein sequence ID" value="HJE96866.1"/>
    <property type="molecule type" value="Genomic_DNA"/>
</dbReference>
<dbReference type="GO" id="GO:1990189">
    <property type="term" value="F:protein N-terminal-serine acetyltransferase activity"/>
    <property type="evidence" value="ECO:0007669"/>
    <property type="project" value="TreeGrafter"/>
</dbReference>
<proteinExistence type="predicted"/>
<reference evidence="2" key="1">
    <citation type="journal article" date="2021" name="PeerJ">
        <title>Extensive microbial diversity within the chicken gut microbiome revealed by metagenomics and culture.</title>
        <authorList>
            <person name="Gilroy R."/>
            <person name="Ravi A."/>
            <person name="Getino M."/>
            <person name="Pursley I."/>
            <person name="Horton D.L."/>
            <person name="Alikhan N.F."/>
            <person name="Baker D."/>
            <person name="Gharbi K."/>
            <person name="Hall N."/>
            <person name="Watson M."/>
            <person name="Adriaenssens E.M."/>
            <person name="Foster-Nyarko E."/>
            <person name="Jarju S."/>
            <person name="Secka A."/>
            <person name="Antonio M."/>
            <person name="Oren A."/>
            <person name="Chaudhuri R.R."/>
            <person name="La Ragione R."/>
            <person name="Hildebrand F."/>
            <person name="Pallen M.J."/>
        </authorList>
    </citation>
    <scope>NUCLEOTIDE SEQUENCE</scope>
    <source>
        <strain evidence="2">CHK174-6876</strain>
    </source>
</reference>
<dbReference type="AlphaFoldDB" id="A0A921F8D2"/>